<dbReference type="STRING" id="1034943.BN59_03690"/>
<reference evidence="1 2" key="1">
    <citation type="submission" date="2014-06" db="EMBL/GenBank/DDBJ databases">
        <authorList>
            <person name="Urmite Genomes Urmite Genomes"/>
        </authorList>
    </citation>
    <scope>NUCLEOTIDE SEQUENCE [LARGE SCALE GENOMIC DNA]</scope>
</reference>
<dbReference type="EMBL" id="CCSB01000005">
    <property type="protein sequence ID" value="CDZ79372.1"/>
    <property type="molecule type" value="Genomic_DNA"/>
</dbReference>
<dbReference type="AlphaFoldDB" id="A0A078L2C4"/>
<dbReference type="eggNOG" id="ENOG5031F44">
    <property type="taxonomic scope" value="Bacteria"/>
</dbReference>
<dbReference type="Proteomes" id="UP000044071">
    <property type="component" value="Unassembled WGS sequence"/>
</dbReference>
<sequence length="72" mass="8397">MPLLSINDANNKEKVKFTIDGSLYEKIKDYCTWADINGTDRFFEEAAKYVLSKDKEWKLYSKNNKSNKKTPA</sequence>
<protein>
    <submittedName>
        <fullName evidence="1">Uncharacterized protein</fullName>
    </submittedName>
</protein>
<organism evidence="1 2">
    <name type="scientific">Legionella massiliensis</name>
    <dbReference type="NCBI Taxonomy" id="1034943"/>
    <lineage>
        <taxon>Bacteria</taxon>
        <taxon>Pseudomonadati</taxon>
        <taxon>Pseudomonadota</taxon>
        <taxon>Gammaproteobacteria</taxon>
        <taxon>Legionellales</taxon>
        <taxon>Legionellaceae</taxon>
        <taxon>Legionella</taxon>
    </lineage>
</organism>
<proteinExistence type="predicted"/>
<evidence type="ECO:0000313" key="2">
    <source>
        <dbReference type="Proteomes" id="UP000044071"/>
    </source>
</evidence>
<evidence type="ECO:0000313" key="1">
    <source>
        <dbReference type="EMBL" id="CDZ79372.1"/>
    </source>
</evidence>
<name>A0A078L2C4_9GAMM</name>
<dbReference type="RefSeq" id="WP_044012643.1">
    <property type="nucleotide sequence ID" value="NZ_CCVW01000005.1"/>
</dbReference>
<accession>A0A078L2C4</accession>
<keyword evidence="2" id="KW-1185">Reference proteome</keyword>
<gene>
    <name evidence="1" type="ORF">BN59_03690</name>
</gene>
<dbReference type="OrthoDB" id="5641080at2"/>